<protein>
    <recommendedName>
        <fullName evidence="3">[Citrate [pro-3S]-lyase] ligase</fullName>
        <ecNumber evidence="3">6.2.1.22</ecNumber>
    </recommendedName>
</protein>
<evidence type="ECO:0000256" key="1">
    <source>
        <dbReference type="ARBA" id="ARBA00022741"/>
    </source>
</evidence>
<evidence type="ECO:0000256" key="2">
    <source>
        <dbReference type="ARBA" id="ARBA00022840"/>
    </source>
</evidence>
<dbReference type="eggNOG" id="COG3053">
    <property type="taxonomic scope" value="Bacteria"/>
</dbReference>
<dbReference type="STRING" id="522772.Dacet_1592"/>
<dbReference type="EC" id="6.2.1.22" evidence="3"/>
<dbReference type="FunCoup" id="D4H8L1">
    <property type="interactions" value="91"/>
</dbReference>
<proteinExistence type="predicted"/>
<keyword evidence="2 3" id="KW-0067">ATP-binding</keyword>
<dbReference type="InterPro" id="IPR004821">
    <property type="entry name" value="Cyt_trans-like"/>
</dbReference>
<keyword evidence="1 3" id="KW-0547">Nucleotide-binding</keyword>
<dbReference type="OrthoDB" id="9779753at2"/>
<evidence type="ECO:0000313" key="5">
    <source>
        <dbReference type="EMBL" id="ADD68360.1"/>
    </source>
</evidence>
<dbReference type="InterPro" id="IPR013166">
    <property type="entry name" value="Citrate_lyase_ligase_C"/>
</dbReference>
<dbReference type="InParanoid" id="D4H8L1"/>
<dbReference type="Proteomes" id="UP000002012">
    <property type="component" value="Chromosome"/>
</dbReference>
<dbReference type="InterPro" id="IPR005216">
    <property type="entry name" value="Citrate_lyase_ligase"/>
</dbReference>
<dbReference type="KEGG" id="dap:Dacet_1592"/>
<evidence type="ECO:0000256" key="3">
    <source>
        <dbReference type="PIRNR" id="PIRNR005751"/>
    </source>
</evidence>
<dbReference type="Gene3D" id="3.40.50.620">
    <property type="entry name" value="HUPs"/>
    <property type="match status" value="1"/>
</dbReference>
<dbReference type="PIRSF" id="PIRSF005751">
    <property type="entry name" value="Acet_citr_lig"/>
    <property type="match status" value="1"/>
</dbReference>
<sequence length="337" mass="37900">MVEQLLTDRDILMVRELLASYNLQYDDHYDVVMGIHDSKGKLIATGARDGYILKMIAVSQDSQASEIYSELITSLVANGFEAGHESFLIFTKPELYHAFTALNFHLLSVTSKVALLEYGSGIKDYLRKYKSCVRKGDNGAVIMNCNPFTKGHQYLVEQAAAKCDHLYVFVVEEDSSSFPFRVRYRLVEKGVAHLDNVTVLPTGYYAVSRGTFPSYFIDAETDVSLHQLETDLNIFVKYIAPFFNITTRFAGTEPYCKITGAYNSGMRSILPLSGISFEEIERLKTGCDAISASKVRRLLIEGRAQEAVNYLPPSTMEYINSDEFNNEINTSQMSGRH</sequence>
<organism evidence="5 6">
    <name type="scientific">Denitrovibrio acetiphilus (strain DSM 12809 / NBRC 114555 / N2460)</name>
    <dbReference type="NCBI Taxonomy" id="522772"/>
    <lineage>
        <taxon>Bacteria</taxon>
        <taxon>Pseudomonadati</taxon>
        <taxon>Deferribacterota</taxon>
        <taxon>Deferribacteres</taxon>
        <taxon>Deferribacterales</taxon>
        <taxon>Geovibrionaceae</taxon>
        <taxon>Denitrovibrio</taxon>
    </lineage>
</organism>
<keyword evidence="3 5" id="KW-0436">Ligase</keyword>
<dbReference type="AlphaFoldDB" id="D4H8L1"/>
<dbReference type="PaxDb" id="522772-Dacet_1592"/>
<dbReference type="EMBL" id="CP001968">
    <property type="protein sequence ID" value="ADD68360.1"/>
    <property type="molecule type" value="Genomic_DNA"/>
</dbReference>
<dbReference type="HOGENOM" id="CLU_063190_0_0_0"/>
<keyword evidence="5" id="KW-0456">Lyase</keyword>
<dbReference type="RefSeq" id="WP_013010874.1">
    <property type="nucleotide sequence ID" value="NC_013943.1"/>
</dbReference>
<dbReference type="SMART" id="SM00764">
    <property type="entry name" value="Citrate_ly_lig"/>
    <property type="match status" value="1"/>
</dbReference>
<comment type="function">
    <text evidence="3">Acetylation of prosthetic group (2-(5''-phosphoribosyl)-3'-dephosphocoenzyme-A) of the gamma subunit of citrate lyase.</text>
</comment>
<accession>D4H8L1</accession>
<gene>
    <name evidence="5" type="ordered locus">Dacet_1592</name>
</gene>
<dbReference type="GO" id="GO:0008771">
    <property type="term" value="F:[citrate (pro-3S)-lyase] ligase activity"/>
    <property type="evidence" value="ECO:0007669"/>
    <property type="project" value="UniProtKB-EC"/>
</dbReference>
<comment type="catalytic activity">
    <reaction evidence="3">
        <text>holo-[citrate lyase ACP] + acetate + ATP = acetyl-[citrate lyase ACP] + AMP + diphosphate</text>
        <dbReference type="Rhea" id="RHEA:23788"/>
        <dbReference type="Rhea" id="RHEA-COMP:10158"/>
        <dbReference type="Rhea" id="RHEA-COMP:13710"/>
        <dbReference type="ChEBI" id="CHEBI:30089"/>
        <dbReference type="ChEBI" id="CHEBI:30616"/>
        <dbReference type="ChEBI" id="CHEBI:33019"/>
        <dbReference type="ChEBI" id="CHEBI:82683"/>
        <dbReference type="ChEBI" id="CHEBI:137976"/>
        <dbReference type="ChEBI" id="CHEBI:456215"/>
        <dbReference type="EC" id="6.2.1.22"/>
    </reaction>
</comment>
<dbReference type="PANTHER" id="PTHR40599:SF1">
    <property type="entry name" value="[CITRATE [PRO-3S]-LYASE] LIGASE"/>
    <property type="match status" value="1"/>
</dbReference>
<dbReference type="InterPro" id="IPR014729">
    <property type="entry name" value="Rossmann-like_a/b/a_fold"/>
</dbReference>
<dbReference type="Pfam" id="PF08218">
    <property type="entry name" value="Citrate_ly_lig"/>
    <property type="match status" value="1"/>
</dbReference>
<evidence type="ECO:0000259" key="4">
    <source>
        <dbReference type="SMART" id="SM00764"/>
    </source>
</evidence>
<dbReference type="GO" id="GO:0005524">
    <property type="term" value="F:ATP binding"/>
    <property type="evidence" value="ECO:0007669"/>
    <property type="project" value="UniProtKB-UniRule"/>
</dbReference>
<dbReference type="GO" id="GO:0016829">
    <property type="term" value="F:lyase activity"/>
    <property type="evidence" value="ECO:0007669"/>
    <property type="project" value="UniProtKB-KW"/>
</dbReference>
<reference evidence="5 6" key="1">
    <citation type="journal article" date="2010" name="Stand. Genomic Sci.">
        <title>Complete genome sequence of Denitrovibrio acetiphilus type strain (N2460).</title>
        <authorList>
            <person name="Kiss H."/>
            <person name="Lang E."/>
            <person name="Lapidus A."/>
            <person name="Copeland A."/>
            <person name="Nolan M."/>
            <person name="Glavina Del Rio T."/>
            <person name="Chen F."/>
            <person name="Lucas S."/>
            <person name="Tice H."/>
            <person name="Cheng J.F."/>
            <person name="Han C."/>
            <person name="Goodwin L."/>
            <person name="Pitluck S."/>
            <person name="Liolios K."/>
            <person name="Pati A."/>
            <person name="Ivanova N."/>
            <person name="Mavromatis K."/>
            <person name="Chen A."/>
            <person name="Palaniappan K."/>
            <person name="Land M."/>
            <person name="Hauser L."/>
            <person name="Chang Y.J."/>
            <person name="Jeffries C.D."/>
            <person name="Detter J.C."/>
            <person name="Brettin T."/>
            <person name="Spring S."/>
            <person name="Rohde M."/>
            <person name="Goker M."/>
            <person name="Woyke T."/>
            <person name="Bristow J."/>
            <person name="Eisen J.A."/>
            <person name="Markowitz V."/>
            <person name="Hugenholtz P."/>
            <person name="Kyrpides N.C."/>
            <person name="Klenk H.P."/>
        </authorList>
    </citation>
    <scope>NUCLEOTIDE SEQUENCE [LARGE SCALE GENOMIC DNA]</scope>
    <source>
        <strain evidence="6">DSM 12809 / NBRC 114555 / N2460</strain>
    </source>
</reference>
<dbReference type="SUPFAM" id="SSF52374">
    <property type="entry name" value="Nucleotidylyl transferase"/>
    <property type="match status" value="1"/>
</dbReference>
<dbReference type="NCBIfam" id="TIGR00125">
    <property type="entry name" value="cyt_tran_rel"/>
    <property type="match status" value="1"/>
</dbReference>
<evidence type="ECO:0000313" key="6">
    <source>
        <dbReference type="Proteomes" id="UP000002012"/>
    </source>
</evidence>
<name>D4H8L1_DENA2</name>
<keyword evidence="6" id="KW-1185">Reference proteome</keyword>
<dbReference type="PANTHER" id="PTHR40599">
    <property type="entry name" value="[CITRATE [PRO-3S]-LYASE] LIGASE"/>
    <property type="match status" value="1"/>
</dbReference>
<feature type="domain" description="Citrate lyase ligase C-terminal" evidence="4">
    <location>
        <begin position="138"/>
        <end position="319"/>
    </location>
</feature>